<evidence type="ECO:0000256" key="3">
    <source>
        <dbReference type="ARBA" id="ARBA00022692"/>
    </source>
</evidence>
<dbReference type="Pfam" id="PF02690">
    <property type="entry name" value="Na_Pi_cotrans"/>
    <property type="match status" value="2"/>
</dbReference>
<dbReference type="PANTHER" id="PTHR10010">
    <property type="entry name" value="SOLUTE CARRIER FAMILY 34 SODIUM PHOSPHATE , MEMBER 2-RELATED"/>
    <property type="match status" value="1"/>
</dbReference>
<evidence type="ECO:0000256" key="2">
    <source>
        <dbReference type="ARBA" id="ARBA00022475"/>
    </source>
</evidence>
<dbReference type="GO" id="GO:0005436">
    <property type="term" value="F:sodium:phosphate symporter activity"/>
    <property type="evidence" value="ECO:0007669"/>
    <property type="project" value="InterPro"/>
</dbReference>
<feature type="transmembrane region" description="Helical" evidence="6">
    <location>
        <begin position="282"/>
        <end position="304"/>
    </location>
</feature>
<dbReference type="RefSeq" id="WP_130162865.1">
    <property type="nucleotide sequence ID" value="NZ_SGIM01000013.1"/>
</dbReference>
<keyword evidence="2" id="KW-1003">Cell membrane</keyword>
<dbReference type="PANTHER" id="PTHR10010:SF46">
    <property type="entry name" value="SODIUM-DEPENDENT PHOSPHATE TRANSPORT PROTEIN 2B"/>
    <property type="match status" value="1"/>
</dbReference>
<feature type="transmembrane region" description="Helical" evidence="6">
    <location>
        <begin position="173"/>
        <end position="194"/>
    </location>
</feature>
<dbReference type="GO" id="GO:0044341">
    <property type="term" value="P:sodium-dependent phosphate transport"/>
    <property type="evidence" value="ECO:0007669"/>
    <property type="project" value="InterPro"/>
</dbReference>
<feature type="transmembrane region" description="Helical" evidence="6">
    <location>
        <begin position="6"/>
        <end position="23"/>
    </location>
</feature>
<gene>
    <name evidence="7" type="ORF">EXE30_13590</name>
</gene>
<accession>A0A4Q6XD54</accession>
<keyword evidence="5 6" id="KW-0472">Membrane</keyword>
<evidence type="ECO:0000256" key="6">
    <source>
        <dbReference type="SAM" id="Phobius"/>
    </source>
</evidence>
<evidence type="ECO:0000313" key="7">
    <source>
        <dbReference type="EMBL" id="RZF49973.1"/>
    </source>
</evidence>
<evidence type="ECO:0000256" key="4">
    <source>
        <dbReference type="ARBA" id="ARBA00022989"/>
    </source>
</evidence>
<keyword evidence="4 6" id="KW-1133">Transmembrane helix</keyword>
<name>A0A4Q6XD54_9GAMM</name>
<organism evidence="7 8">
    <name type="scientific">Acinetobacter halotolerans</name>
    <dbReference type="NCBI Taxonomy" id="1752076"/>
    <lineage>
        <taxon>Bacteria</taxon>
        <taxon>Pseudomonadati</taxon>
        <taxon>Pseudomonadota</taxon>
        <taxon>Gammaproteobacteria</taxon>
        <taxon>Moraxellales</taxon>
        <taxon>Moraxellaceae</taxon>
        <taxon>Acinetobacter</taxon>
    </lineage>
</organism>
<keyword evidence="8" id="KW-1185">Reference proteome</keyword>
<sequence length="541" mass="58877">MFNVIVQLMGGIGLFLLGMSLMTDSLKAIAGEALRQWLVKFTNSPIKAVLSGIGLTVVVQSSTATTLATIGFVSAGILSFSHAIGVIIGANIGTTSTGWMVALLGLKFSIASFALPLIGVGAALKLFGKEKITFIGLTLAGFGLLFLGIQFLQDAMSGMALLIDLSRWAEPTLMMKLILVFVGVLMTILLQSSSAAITTTLAALSTSTINLEQALALVIGQNVGTVATAILAAIGATTSAKRTAAVHVMFNIVTAIFAFILLSPVFIWAYHHIESIHQLDSVILVAGFHTTFSLLGACIFMPFLSQFEQLIIRLLPEKQPLITRYLDESLYSVPALAIAAAERALLQSIADMYGIFIRCIRGGVVTSLVKTDEFDQTLLKVEHYLDKMTVSQSLEDQHRLIILLRLAVYVRVLKNDLSSVAHIESIQNQRNIHELANQFATILEQFIPYLMHEPFARIPKKLVDELADFSAEMQAHQDLVRQKIIEDSSSRTVSVTYTLDQLAAQRWLEHLVIHCSRVAILLGDTEQVLLNEELGSTQLPS</sequence>
<proteinExistence type="predicted"/>
<dbReference type="Proteomes" id="UP000292110">
    <property type="component" value="Unassembled WGS sequence"/>
</dbReference>
<evidence type="ECO:0000256" key="5">
    <source>
        <dbReference type="ARBA" id="ARBA00023136"/>
    </source>
</evidence>
<dbReference type="NCBIfam" id="NF037997">
    <property type="entry name" value="Na_Pi_symport"/>
    <property type="match status" value="1"/>
</dbReference>
<dbReference type="AlphaFoldDB" id="A0A4Q6XD54"/>
<dbReference type="GO" id="GO:0005886">
    <property type="term" value="C:plasma membrane"/>
    <property type="evidence" value="ECO:0007669"/>
    <property type="project" value="UniProtKB-SubCell"/>
</dbReference>
<protein>
    <submittedName>
        <fullName evidence="7">Na/Pi cotransporter family protein</fullName>
    </submittedName>
</protein>
<reference evidence="7 8" key="1">
    <citation type="submission" date="2019-02" db="EMBL/GenBank/DDBJ databases">
        <title>The draft genome of Acinetobacter halotolerans strain JCM 31009.</title>
        <authorList>
            <person name="Qin J."/>
            <person name="Feng Y."/>
            <person name="Nemec A."/>
            <person name="Zong Z."/>
        </authorList>
    </citation>
    <scope>NUCLEOTIDE SEQUENCE [LARGE SCALE GENOMIC DNA]</scope>
    <source>
        <strain evidence="7 8">JCM 31009</strain>
    </source>
</reference>
<comment type="caution">
    <text evidence="7">The sequence shown here is derived from an EMBL/GenBank/DDBJ whole genome shotgun (WGS) entry which is preliminary data.</text>
</comment>
<evidence type="ECO:0000256" key="1">
    <source>
        <dbReference type="ARBA" id="ARBA00004651"/>
    </source>
</evidence>
<comment type="subcellular location">
    <subcellularLocation>
        <location evidence="1">Cell membrane</location>
        <topology evidence="1">Multi-pass membrane protein</topology>
    </subcellularLocation>
</comment>
<evidence type="ECO:0000313" key="8">
    <source>
        <dbReference type="Proteomes" id="UP000292110"/>
    </source>
</evidence>
<dbReference type="InterPro" id="IPR003841">
    <property type="entry name" value="Na/Pi_transpt"/>
</dbReference>
<keyword evidence="3 6" id="KW-0812">Transmembrane</keyword>
<feature type="transmembrane region" description="Helical" evidence="6">
    <location>
        <begin position="101"/>
        <end position="126"/>
    </location>
</feature>
<feature type="transmembrane region" description="Helical" evidence="6">
    <location>
        <begin position="132"/>
        <end position="152"/>
    </location>
</feature>
<feature type="transmembrane region" description="Helical" evidence="6">
    <location>
        <begin position="67"/>
        <end position="89"/>
    </location>
</feature>
<dbReference type="EMBL" id="SGIM01000013">
    <property type="protein sequence ID" value="RZF49973.1"/>
    <property type="molecule type" value="Genomic_DNA"/>
</dbReference>
<feature type="transmembrane region" description="Helical" evidence="6">
    <location>
        <begin position="248"/>
        <end position="270"/>
    </location>
</feature>
<feature type="transmembrane region" description="Helical" evidence="6">
    <location>
        <begin position="44"/>
        <end position="61"/>
    </location>
</feature>
<feature type="transmembrane region" description="Helical" evidence="6">
    <location>
        <begin position="214"/>
        <end position="236"/>
    </location>
</feature>